<reference evidence="2" key="1">
    <citation type="journal article" date="2021" name="Sci. Rep.">
        <title>Diploid genomic architecture of Nitzschia inconspicua, an elite biomass production diatom.</title>
        <authorList>
            <person name="Oliver A."/>
            <person name="Podell S."/>
            <person name="Pinowska A."/>
            <person name="Traller J.C."/>
            <person name="Smith S.R."/>
            <person name="McClure R."/>
            <person name="Beliaev A."/>
            <person name="Bohutskyi P."/>
            <person name="Hill E.A."/>
            <person name="Rabines A."/>
            <person name="Zheng H."/>
            <person name="Allen L.Z."/>
            <person name="Kuo A."/>
            <person name="Grigoriev I.V."/>
            <person name="Allen A.E."/>
            <person name="Hazlebeck D."/>
            <person name="Allen E.E."/>
        </authorList>
    </citation>
    <scope>NUCLEOTIDE SEQUENCE</scope>
    <source>
        <strain evidence="2">Hildebrandi</strain>
    </source>
</reference>
<evidence type="ECO:0000313" key="1">
    <source>
        <dbReference type="EMBL" id="KAG7339765.1"/>
    </source>
</evidence>
<evidence type="ECO:0000313" key="2">
    <source>
        <dbReference type="EMBL" id="KAG7362561.1"/>
    </source>
</evidence>
<sequence>MRQCSRHLFKCDDGEEKRLFPGIGAKCTILTRFMKPNGGLSKEKDHRSIVVLKEFFYEGHRLCFRFNLDGDDQQKIYHSNARYVRIDSEGGIDDFFFEADKKKRHDGDAIDKAEAIMSKKKEPAIKWKHSRARQLLYQDIMDNKVPLDPKDDLSLSLEDIFSMHAEYAEYDFERQREATFQYCPSWSRRKIWFWINRIAALQSEKIFWPKDNFGNDIWAITVDGVHCWIQEPTHQEFSKDTSYFSHKYNHAGLCYELGISIGSNRLVWMNGPFPAGKSDLKIFKKDGLKAMLIAKKKMRIADGGYAGSDHIHHCSTPNIHDSRPVRRFKARALKRHEKFNGLIKNFHSVDCRFWHSIGKFKSVFEAICVICQYQIETDKPLYHVLVEDVLLEDEVE</sequence>
<gene>
    <name evidence="2" type="ORF">IV203_025445</name>
    <name evidence="1" type="ORF">IV203_028226</name>
</gene>
<keyword evidence="3" id="KW-1185">Reference proteome</keyword>
<comment type="caution">
    <text evidence="2">The sequence shown here is derived from an EMBL/GenBank/DDBJ whole genome shotgun (WGS) entry which is preliminary data.</text>
</comment>
<evidence type="ECO:0000313" key="3">
    <source>
        <dbReference type="Proteomes" id="UP000693970"/>
    </source>
</evidence>
<organism evidence="2 3">
    <name type="scientific">Nitzschia inconspicua</name>
    <dbReference type="NCBI Taxonomy" id="303405"/>
    <lineage>
        <taxon>Eukaryota</taxon>
        <taxon>Sar</taxon>
        <taxon>Stramenopiles</taxon>
        <taxon>Ochrophyta</taxon>
        <taxon>Bacillariophyta</taxon>
        <taxon>Bacillariophyceae</taxon>
        <taxon>Bacillariophycidae</taxon>
        <taxon>Bacillariales</taxon>
        <taxon>Bacillariaceae</taxon>
        <taxon>Nitzschia</taxon>
    </lineage>
</organism>
<dbReference type="EMBL" id="JAGRRH010000030">
    <property type="protein sequence ID" value="KAG7339765.1"/>
    <property type="molecule type" value="Genomic_DNA"/>
</dbReference>
<dbReference type="EMBL" id="JAGRRH010000011">
    <property type="protein sequence ID" value="KAG7362561.1"/>
    <property type="molecule type" value="Genomic_DNA"/>
</dbReference>
<evidence type="ECO:0008006" key="4">
    <source>
        <dbReference type="Google" id="ProtNLM"/>
    </source>
</evidence>
<reference evidence="2" key="2">
    <citation type="submission" date="2021-04" db="EMBL/GenBank/DDBJ databases">
        <authorList>
            <person name="Podell S."/>
        </authorList>
    </citation>
    <scope>NUCLEOTIDE SEQUENCE</scope>
    <source>
        <strain evidence="2">Hildebrandi</strain>
    </source>
</reference>
<accession>A0A9K3PX31</accession>
<dbReference type="Proteomes" id="UP000693970">
    <property type="component" value="Unassembled WGS sequence"/>
</dbReference>
<dbReference type="AlphaFoldDB" id="A0A9K3PX31"/>
<name>A0A9K3PX31_9STRA</name>
<proteinExistence type="predicted"/>
<dbReference type="OrthoDB" id="40315at2759"/>
<protein>
    <recommendedName>
        <fullName evidence="4">DDE Tnp4 domain-containing protein</fullName>
    </recommendedName>
</protein>